<evidence type="ECO:0000313" key="8">
    <source>
        <dbReference type="EMBL" id="KAJ7764904.1"/>
    </source>
</evidence>
<feature type="domain" description="Major facilitator superfamily (MFS) profile" evidence="7">
    <location>
        <begin position="43"/>
        <end position="216"/>
    </location>
</feature>
<keyword evidence="2 6" id="KW-0812">Transmembrane</keyword>
<keyword evidence="4 6" id="KW-0472">Membrane</keyword>
<comment type="subcellular location">
    <subcellularLocation>
        <location evidence="1">Membrane</location>
        <topology evidence="1">Multi-pass membrane protein</topology>
    </subcellularLocation>
</comment>
<dbReference type="PANTHER" id="PTHR23501">
    <property type="entry name" value="MAJOR FACILITATOR SUPERFAMILY"/>
    <property type="match status" value="1"/>
</dbReference>
<dbReference type="Gene3D" id="1.20.1250.20">
    <property type="entry name" value="MFS general substrate transporter like domains"/>
    <property type="match status" value="1"/>
</dbReference>
<keyword evidence="3 6" id="KW-1133">Transmembrane helix</keyword>
<dbReference type="InterPro" id="IPR020846">
    <property type="entry name" value="MFS_dom"/>
</dbReference>
<reference evidence="8" key="1">
    <citation type="submission" date="2023-03" db="EMBL/GenBank/DDBJ databases">
        <title>Massive genome expansion in bonnet fungi (Mycena s.s.) driven by repeated elements and novel gene families across ecological guilds.</title>
        <authorList>
            <consortium name="Lawrence Berkeley National Laboratory"/>
            <person name="Harder C.B."/>
            <person name="Miyauchi S."/>
            <person name="Viragh M."/>
            <person name="Kuo A."/>
            <person name="Thoen E."/>
            <person name="Andreopoulos B."/>
            <person name="Lu D."/>
            <person name="Skrede I."/>
            <person name="Drula E."/>
            <person name="Henrissat B."/>
            <person name="Morin E."/>
            <person name="Kohler A."/>
            <person name="Barry K."/>
            <person name="LaButti K."/>
            <person name="Morin E."/>
            <person name="Salamov A."/>
            <person name="Lipzen A."/>
            <person name="Mereny Z."/>
            <person name="Hegedus B."/>
            <person name="Baldrian P."/>
            <person name="Stursova M."/>
            <person name="Weitz H."/>
            <person name="Taylor A."/>
            <person name="Grigoriev I.V."/>
            <person name="Nagy L.G."/>
            <person name="Martin F."/>
            <person name="Kauserud H."/>
        </authorList>
    </citation>
    <scope>NUCLEOTIDE SEQUENCE</scope>
    <source>
        <strain evidence="8">CBHHK182m</strain>
    </source>
</reference>
<evidence type="ECO:0000259" key="7">
    <source>
        <dbReference type="PROSITE" id="PS50850"/>
    </source>
</evidence>
<feature type="transmembrane region" description="Helical" evidence="6">
    <location>
        <begin position="78"/>
        <end position="99"/>
    </location>
</feature>
<comment type="caution">
    <text evidence="8">The sequence shown here is derived from an EMBL/GenBank/DDBJ whole genome shotgun (WGS) entry which is preliminary data.</text>
</comment>
<evidence type="ECO:0000256" key="3">
    <source>
        <dbReference type="ARBA" id="ARBA00022989"/>
    </source>
</evidence>
<evidence type="ECO:0000256" key="2">
    <source>
        <dbReference type="ARBA" id="ARBA00022692"/>
    </source>
</evidence>
<evidence type="ECO:0000313" key="9">
    <source>
        <dbReference type="Proteomes" id="UP001215598"/>
    </source>
</evidence>
<dbReference type="GO" id="GO:0005886">
    <property type="term" value="C:plasma membrane"/>
    <property type="evidence" value="ECO:0007669"/>
    <property type="project" value="TreeGrafter"/>
</dbReference>
<keyword evidence="9" id="KW-1185">Reference proteome</keyword>
<dbReference type="PROSITE" id="PS50850">
    <property type="entry name" value="MFS"/>
    <property type="match status" value="1"/>
</dbReference>
<dbReference type="InterPro" id="IPR036259">
    <property type="entry name" value="MFS_trans_sf"/>
</dbReference>
<feature type="transmembrane region" description="Helical" evidence="6">
    <location>
        <begin position="40"/>
        <end position="66"/>
    </location>
</feature>
<feature type="transmembrane region" description="Helical" evidence="6">
    <location>
        <begin position="106"/>
        <end position="125"/>
    </location>
</feature>
<gene>
    <name evidence="8" type="ORF">B0H16DRAFT_1454703</name>
</gene>
<evidence type="ECO:0000256" key="4">
    <source>
        <dbReference type="ARBA" id="ARBA00023136"/>
    </source>
</evidence>
<feature type="transmembrane region" description="Helical" evidence="6">
    <location>
        <begin position="137"/>
        <end position="157"/>
    </location>
</feature>
<evidence type="ECO:0000256" key="1">
    <source>
        <dbReference type="ARBA" id="ARBA00004141"/>
    </source>
</evidence>
<dbReference type="Proteomes" id="UP001215598">
    <property type="component" value="Unassembled WGS sequence"/>
</dbReference>
<protein>
    <submittedName>
        <fullName evidence="8">Major facilitator superfamily domain-containing protein</fullName>
    </submittedName>
</protein>
<dbReference type="AlphaFoldDB" id="A0AAD7JI46"/>
<dbReference type="EMBL" id="JARKIB010000027">
    <property type="protein sequence ID" value="KAJ7764904.1"/>
    <property type="molecule type" value="Genomic_DNA"/>
</dbReference>
<dbReference type="SUPFAM" id="SSF103473">
    <property type="entry name" value="MFS general substrate transporter"/>
    <property type="match status" value="1"/>
</dbReference>
<organism evidence="8 9">
    <name type="scientific">Mycena metata</name>
    <dbReference type="NCBI Taxonomy" id="1033252"/>
    <lineage>
        <taxon>Eukaryota</taxon>
        <taxon>Fungi</taxon>
        <taxon>Dikarya</taxon>
        <taxon>Basidiomycota</taxon>
        <taxon>Agaricomycotina</taxon>
        <taxon>Agaricomycetes</taxon>
        <taxon>Agaricomycetidae</taxon>
        <taxon>Agaricales</taxon>
        <taxon>Marasmiineae</taxon>
        <taxon>Mycenaceae</taxon>
        <taxon>Mycena</taxon>
    </lineage>
</organism>
<sequence length="216" mass="23778">MSALRGDSGAASPSLHEEKTEGTPAAVNEDAVVYPEGLKLFLITLALCLSVFLVALDSTIIATAIPKITDQFNSFDDVGWYGSAYLTTAAFQLLFGRFYSFLSMKWVYIAAISTFEIGSLIYGVAPNSTAPIVGRAIAGWGSAGLFPGALIIVANTVELEKRPVYLSIMSFNQRDQSRRRMVLLVSFLWSRHWGIRADVRVFSKRVIQPFSKEYGF</sequence>
<dbReference type="PANTHER" id="PTHR23501:SF199">
    <property type="entry name" value="MFS EFFLUX TRANSPORTER INPD-RELATED"/>
    <property type="match status" value="1"/>
</dbReference>
<accession>A0AAD7JI46</accession>
<dbReference type="GO" id="GO:0022857">
    <property type="term" value="F:transmembrane transporter activity"/>
    <property type="evidence" value="ECO:0007669"/>
    <property type="project" value="InterPro"/>
</dbReference>
<name>A0AAD7JI46_9AGAR</name>
<feature type="region of interest" description="Disordered" evidence="5">
    <location>
        <begin position="1"/>
        <end position="23"/>
    </location>
</feature>
<proteinExistence type="predicted"/>
<evidence type="ECO:0000256" key="6">
    <source>
        <dbReference type="SAM" id="Phobius"/>
    </source>
</evidence>
<dbReference type="InterPro" id="IPR011701">
    <property type="entry name" value="MFS"/>
</dbReference>
<evidence type="ECO:0000256" key="5">
    <source>
        <dbReference type="SAM" id="MobiDB-lite"/>
    </source>
</evidence>
<dbReference type="Pfam" id="PF07690">
    <property type="entry name" value="MFS_1"/>
    <property type="match status" value="1"/>
</dbReference>